<accession>A0A8J7RQB1</accession>
<dbReference type="InterPro" id="IPR006311">
    <property type="entry name" value="TAT_signal"/>
</dbReference>
<evidence type="ECO:0000313" key="2">
    <source>
        <dbReference type="EMBL" id="MBP3191067.1"/>
    </source>
</evidence>
<dbReference type="Gene3D" id="3.30.2070.10">
    <property type="entry name" value="Formate dehydrogenase/DMSO reductase"/>
    <property type="match status" value="1"/>
</dbReference>
<dbReference type="EMBL" id="JAFIDN010000001">
    <property type="protein sequence ID" value="MBP3191067.1"/>
    <property type="molecule type" value="Genomic_DNA"/>
</dbReference>
<dbReference type="AlphaFoldDB" id="A0A8J7RQB1"/>
<dbReference type="Proteomes" id="UP000673975">
    <property type="component" value="Unassembled WGS sequence"/>
</dbReference>
<dbReference type="NCBIfam" id="TIGR04519">
    <property type="entry name" value="MoCo_extend_TAT"/>
    <property type="match status" value="1"/>
</dbReference>
<dbReference type="CDD" id="cd02784">
    <property type="entry name" value="MopB_CT_PHLH"/>
    <property type="match status" value="1"/>
</dbReference>
<feature type="domain" description="4Fe-4S ferredoxin-type" evidence="1">
    <location>
        <begin position="822"/>
        <end position="853"/>
    </location>
</feature>
<dbReference type="SUPFAM" id="SSF53706">
    <property type="entry name" value="Formate dehydrogenase/DMSO reductase, domains 1-3"/>
    <property type="match status" value="1"/>
</dbReference>
<dbReference type="Gene3D" id="3.40.50.740">
    <property type="match status" value="1"/>
</dbReference>
<evidence type="ECO:0000313" key="3">
    <source>
        <dbReference type="Proteomes" id="UP000673975"/>
    </source>
</evidence>
<dbReference type="CDD" id="cd10551">
    <property type="entry name" value="PsrB"/>
    <property type="match status" value="1"/>
</dbReference>
<sequence length="1010" mass="113548">MSKEQQQTYWRSLNELAQNEEYRKFAEREFPENATELTDGVSRRNFLQIMGASVALAGLASCRKPVQKIMPYTRQPEHLVPGKPLFYATAVPFKGNLTGIVVETHEGRPTKIEGNDLHPESKGRTNSRMQAAILDMYDQDRSRKIRQDGSDRSWDDFVSFCNDHFSDTDRSIAFISEASSSPSLLRLRGEALDKFPNARWVTFEPYNDESLLSGIHKAFGRRLRPLHHFGKSRITVSLNDDFMLDSDNDIVHIGDFAKSKAIPEDQNGKPSRLYVAESNYSLTGSNADHRLRIKSSEIPLFVFALAGKLADSLDDLEAFSGYGNEFSDHSWISVLAEELLAHQGNSILTAGSEHDPDVHATVAAINFALGNTGETIDYLEVPHLEEDDQNERFSELVGEMNAGNIDTVIMVGANPVFTAPSDLRFNDALEQVQNRLHLSLHYDETSRASDWHVNRAHFLETWGDGYSWSGARSVIQPLIQPLFDGKSEVEFLHAVVHGEDESGHSIVRKTWQEQFFTDAFESNWNRVLHDGLQQDTGFTPADVSLDANFSAEAAGFLAMPAEIPANAIELVLKPDPKLHDGRFANNGWLQELPDPMTKITWDNVALISPNTAERIGVPPERRFGDPEQQVISITDENGNQIEIAAWVLPGHADNSITVYTGYGREQIGRVADQVGVNTYSLRSSTYRLFIKDVDVSTVGRTYEIASTQDHHSLEGRPHVREASIDYYRENPTFAQDAVYTPGMKEGREHAVQLFSDKEFPDHEPQWGMTIDLNSCVGCGVCTIACQAENNIPVIGKREVRRGREMHWIRTDRYFNGDDTDNPKVVHQPVPCMHCDNAPCEQVCPVAATTHSDDGLNQMTYNRCIGTRYCSNNCPYKVRRFNFFNYSKEYLTSGDDPEIIQMAMNPDVTVRFRGVMEKCTYCVQRISRAKIDTKNETGDSIKPPDGTVVTACQQACPANAISFGDISDDQSKVSIEKRKDRNYMMLEELNVRARTTYLAKIRNPNDNQAVT</sequence>
<reference evidence="2" key="1">
    <citation type="submission" date="2021-02" db="EMBL/GenBank/DDBJ databases">
        <title>Natronogracilivirga saccharolytica gen. nov. sp. nov. a new anaerobic, haloalkiliphilic carbohydrate-fermenting bacterium from soda lake and proposing of Cyclonatronumiaceae fam. nov. in the phylum Balneolaeota.</title>
        <authorList>
            <person name="Zhilina T.N."/>
            <person name="Sorokin D.Y."/>
            <person name="Zavarzina D.G."/>
            <person name="Toshchakov S.V."/>
            <person name="Kublanov I.V."/>
        </authorList>
    </citation>
    <scope>NUCLEOTIDE SEQUENCE</scope>
    <source>
        <strain evidence="2">Z-1702</strain>
    </source>
</reference>
<name>A0A8J7RQB1_9BACT</name>
<comment type="caution">
    <text evidence="2">The sequence shown here is derived from an EMBL/GenBank/DDBJ whole genome shotgun (WGS) entry which is preliminary data.</text>
</comment>
<keyword evidence="3" id="KW-1185">Reference proteome</keyword>
<dbReference type="InterPro" id="IPR030948">
    <property type="entry name" value="TAT_var_transloc_signal_dom"/>
</dbReference>
<dbReference type="PROSITE" id="PS51379">
    <property type="entry name" value="4FE4S_FER_2"/>
    <property type="match status" value="3"/>
</dbReference>
<dbReference type="Gene3D" id="3.30.70.20">
    <property type="match status" value="2"/>
</dbReference>
<dbReference type="Pfam" id="PF13247">
    <property type="entry name" value="Fer4_11"/>
    <property type="match status" value="1"/>
</dbReference>
<dbReference type="Gene3D" id="2.20.25.90">
    <property type="entry name" value="ADC-like domains"/>
    <property type="match status" value="1"/>
</dbReference>
<organism evidence="2 3">
    <name type="scientific">Natronogracilivirga saccharolytica</name>
    <dbReference type="NCBI Taxonomy" id="2812953"/>
    <lineage>
        <taxon>Bacteria</taxon>
        <taxon>Pseudomonadati</taxon>
        <taxon>Balneolota</taxon>
        <taxon>Balneolia</taxon>
        <taxon>Balneolales</taxon>
        <taxon>Cyclonatronaceae</taxon>
        <taxon>Natronogracilivirga</taxon>
    </lineage>
</organism>
<dbReference type="Gene3D" id="3.40.228.10">
    <property type="entry name" value="Dimethylsulfoxide Reductase, domain 2"/>
    <property type="match status" value="1"/>
</dbReference>
<feature type="domain" description="4Fe-4S ferredoxin-type" evidence="1">
    <location>
        <begin position="854"/>
        <end position="883"/>
    </location>
</feature>
<evidence type="ECO:0000259" key="1">
    <source>
        <dbReference type="PROSITE" id="PS51379"/>
    </source>
</evidence>
<dbReference type="InterPro" id="IPR017896">
    <property type="entry name" value="4Fe4S_Fe-S-bd"/>
</dbReference>
<dbReference type="SUPFAM" id="SSF54862">
    <property type="entry name" value="4Fe-4S ferredoxins"/>
    <property type="match status" value="1"/>
</dbReference>
<dbReference type="PANTHER" id="PTHR42783">
    <property type="entry name" value="GLUTAMATE SYNTHASE [NADPH] SMALL CHAIN"/>
    <property type="match status" value="1"/>
</dbReference>
<feature type="domain" description="4Fe-4S ferredoxin-type" evidence="1">
    <location>
        <begin position="766"/>
        <end position="796"/>
    </location>
</feature>
<protein>
    <submittedName>
        <fullName evidence="2">TAT-variant-translocated molybdopterin oxidoreductase</fullName>
    </submittedName>
</protein>
<dbReference type="PROSITE" id="PS51318">
    <property type="entry name" value="TAT"/>
    <property type="match status" value="1"/>
</dbReference>
<gene>
    <name evidence="2" type="ORF">NATSA_00175</name>
</gene>
<dbReference type="RefSeq" id="WP_210509306.1">
    <property type="nucleotide sequence ID" value="NZ_JAFIDN010000001.1"/>
</dbReference>
<proteinExistence type="predicted"/>
<dbReference type="PANTHER" id="PTHR42783:SF3">
    <property type="entry name" value="GLUTAMATE SYNTHASE [NADPH] SMALL CHAIN-RELATED"/>
    <property type="match status" value="1"/>
</dbReference>